<dbReference type="AlphaFoldDB" id="A0A8J7GIS1"/>
<keyword evidence="1" id="KW-1133">Transmembrane helix</keyword>
<keyword evidence="1" id="KW-0472">Membrane</keyword>
<evidence type="ECO:0000313" key="3">
    <source>
        <dbReference type="EMBL" id="MBG6139989.1"/>
    </source>
</evidence>
<dbReference type="EMBL" id="JADOUF010000001">
    <property type="protein sequence ID" value="MBG6139989.1"/>
    <property type="molecule type" value="Genomic_DNA"/>
</dbReference>
<sequence length="319" mass="33471">MRILSIMAWVATAAWGVFAAVRLGGLEHGWPLRPAMAYTPYVALGVLVPVGLALVARNWRASAAALVVAAALAAAVLPRWVPGDAGSADGPKLRVLSTNLMGGEGDLTVLRRLIDGHQVDLLSVQELTPEADAVLTTYFPHRVARPQPGYSGTGVYSAYPLTRLAGIEPAGAEFEMTGVTVTLPQGSFELLAAHPMAPVNALGSAQAVSDLGKLPRATPHGAVRILAGDFNATLDFAPLRAVIGSGYRDAADARGEGLTWTWPNLPNDHAEVGGVSLPPVTIDHVLVDERVAVTGYDVFDLPGSDHRPVLAELTLPRTL</sequence>
<dbReference type="Proteomes" id="UP000622552">
    <property type="component" value="Unassembled WGS sequence"/>
</dbReference>
<organism evidence="3 4">
    <name type="scientific">Longispora fulva</name>
    <dbReference type="NCBI Taxonomy" id="619741"/>
    <lineage>
        <taxon>Bacteria</taxon>
        <taxon>Bacillati</taxon>
        <taxon>Actinomycetota</taxon>
        <taxon>Actinomycetes</taxon>
        <taxon>Micromonosporales</taxon>
        <taxon>Micromonosporaceae</taxon>
        <taxon>Longispora</taxon>
    </lineage>
</organism>
<protein>
    <submittedName>
        <fullName evidence="3">Endonuclease/exonuclease/phosphatase (EEP) superfamily protein YafD</fullName>
    </submittedName>
</protein>
<feature type="transmembrane region" description="Helical" evidence="1">
    <location>
        <begin position="63"/>
        <end position="81"/>
    </location>
</feature>
<keyword evidence="3" id="KW-0540">Nuclease</keyword>
<keyword evidence="3" id="KW-0255">Endonuclease</keyword>
<dbReference type="SUPFAM" id="SSF56219">
    <property type="entry name" value="DNase I-like"/>
    <property type="match status" value="1"/>
</dbReference>
<dbReference type="InterPro" id="IPR036691">
    <property type="entry name" value="Endo/exonu/phosph_ase_sf"/>
</dbReference>
<keyword evidence="1" id="KW-0812">Transmembrane</keyword>
<gene>
    <name evidence="3" type="ORF">IW245_006183</name>
</gene>
<feature type="transmembrane region" description="Helical" evidence="1">
    <location>
        <begin position="35"/>
        <end position="56"/>
    </location>
</feature>
<evidence type="ECO:0000313" key="4">
    <source>
        <dbReference type="Proteomes" id="UP000622552"/>
    </source>
</evidence>
<evidence type="ECO:0000259" key="2">
    <source>
        <dbReference type="Pfam" id="PF03372"/>
    </source>
</evidence>
<name>A0A8J7GIS1_9ACTN</name>
<proteinExistence type="predicted"/>
<keyword evidence="3" id="KW-0378">Hydrolase</keyword>
<dbReference type="Gene3D" id="3.60.10.10">
    <property type="entry name" value="Endonuclease/exonuclease/phosphatase"/>
    <property type="match status" value="1"/>
</dbReference>
<dbReference type="InterPro" id="IPR005135">
    <property type="entry name" value="Endo/exonuclease/phosphatase"/>
</dbReference>
<evidence type="ECO:0000256" key="1">
    <source>
        <dbReference type="SAM" id="Phobius"/>
    </source>
</evidence>
<reference evidence="3" key="1">
    <citation type="submission" date="2020-11" db="EMBL/GenBank/DDBJ databases">
        <title>Sequencing the genomes of 1000 actinobacteria strains.</title>
        <authorList>
            <person name="Klenk H.-P."/>
        </authorList>
    </citation>
    <scope>NUCLEOTIDE SEQUENCE</scope>
    <source>
        <strain evidence="3">DSM 45356</strain>
    </source>
</reference>
<dbReference type="Pfam" id="PF03372">
    <property type="entry name" value="Exo_endo_phos"/>
    <property type="match status" value="1"/>
</dbReference>
<keyword evidence="4" id="KW-1185">Reference proteome</keyword>
<dbReference type="RefSeq" id="WP_197006579.1">
    <property type="nucleotide sequence ID" value="NZ_BONS01000006.1"/>
</dbReference>
<feature type="domain" description="Endonuclease/exonuclease/phosphatase" evidence="2">
    <location>
        <begin position="99"/>
        <end position="306"/>
    </location>
</feature>
<accession>A0A8J7GIS1</accession>
<comment type="caution">
    <text evidence="3">The sequence shown here is derived from an EMBL/GenBank/DDBJ whole genome shotgun (WGS) entry which is preliminary data.</text>
</comment>
<dbReference type="GO" id="GO:0004519">
    <property type="term" value="F:endonuclease activity"/>
    <property type="evidence" value="ECO:0007669"/>
    <property type="project" value="UniProtKB-KW"/>
</dbReference>